<feature type="compositionally biased region" description="Basic and acidic residues" evidence="5">
    <location>
        <begin position="97"/>
        <end position="111"/>
    </location>
</feature>
<feature type="compositionally biased region" description="Basic residues" evidence="5">
    <location>
        <begin position="207"/>
        <end position="216"/>
    </location>
</feature>
<evidence type="ECO:0000256" key="5">
    <source>
        <dbReference type="SAM" id="MobiDB-lite"/>
    </source>
</evidence>
<feature type="compositionally biased region" description="Acidic residues" evidence="5">
    <location>
        <begin position="284"/>
        <end position="316"/>
    </location>
</feature>
<feature type="compositionally biased region" description="Basic and acidic residues" evidence="5">
    <location>
        <begin position="384"/>
        <end position="399"/>
    </location>
</feature>
<feature type="compositionally biased region" description="Acidic residues" evidence="5">
    <location>
        <begin position="245"/>
        <end position="274"/>
    </location>
</feature>
<feature type="compositionally biased region" description="Low complexity" evidence="5">
    <location>
        <begin position="317"/>
        <end position="331"/>
    </location>
</feature>
<evidence type="ECO:0000256" key="4">
    <source>
        <dbReference type="ARBA" id="ARBA00023242"/>
    </source>
</evidence>
<dbReference type="AlphaFoldDB" id="A0A238F9C5"/>
<dbReference type="PANTHER" id="PTHR14428:SF5">
    <property type="entry name" value="NUCLEOLAR COMPLEX PROTEIN 3 HOMOLOG"/>
    <property type="match status" value="1"/>
</dbReference>
<feature type="compositionally biased region" description="Basic residues" evidence="5">
    <location>
        <begin position="721"/>
        <end position="730"/>
    </location>
</feature>
<feature type="domain" description="CCAAT-binding factor" evidence="6">
    <location>
        <begin position="865"/>
        <end position="1038"/>
    </location>
</feature>
<gene>
    <name evidence="8" type="ORF">BQ2448_1866</name>
</gene>
<evidence type="ECO:0000313" key="8">
    <source>
        <dbReference type="EMBL" id="SCV70472.1"/>
    </source>
</evidence>
<evidence type="ECO:0000259" key="6">
    <source>
        <dbReference type="Pfam" id="PF03914"/>
    </source>
</evidence>
<dbReference type="GO" id="GO:0006270">
    <property type="term" value="P:DNA replication initiation"/>
    <property type="evidence" value="ECO:0007669"/>
    <property type="project" value="TreeGrafter"/>
</dbReference>
<dbReference type="EMBL" id="FMSP01000005">
    <property type="protein sequence ID" value="SCV70472.1"/>
    <property type="molecule type" value="Genomic_DNA"/>
</dbReference>
<protein>
    <submittedName>
        <fullName evidence="8">BQ2448_1866 protein</fullName>
    </submittedName>
</protein>
<comment type="subcellular location">
    <subcellularLocation>
        <location evidence="1">Nucleus</location>
        <location evidence="1">Nucleolus</location>
    </subcellularLocation>
</comment>
<dbReference type="OrthoDB" id="2537813at2759"/>
<evidence type="ECO:0000256" key="1">
    <source>
        <dbReference type="ARBA" id="ARBA00004604"/>
    </source>
</evidence>
<feature type="compositionally biased region" description="Acidic residues" evidence="5">
    <location>
        <begin position="332"/>
        <end position="363"/>
    </location>
</feature>
<feature type="domain" description="Nucleolar complex-associated protein 3 N-terminal" evidence="7">
    <location>
        <begin position="470"/>
        <end position="579"/>
    </location>
</feature>
<feature type="region of interest" description="Disordered" evidence="5">
    <location>
        <begin position="1"/>
        <end position="140"/>
    </location>
</feature>
<feature type="compositionally biased region" description="Basic residues" evidence="5">
    <location>
        <begin position="7"/>
        <end position="25"/>
    </location>
</feature>
<dbReference type="Pfam" id="PF03914">
    <property type="entry name" value="CBF"/>
    <property type="match status" value="1"/>
</dbReference>
<dbReference type="Proteomes" id="UP000198372">
    <property type="component" value="Unassembled WGS sequence"/>
</dbReference>
<keyword evidence="3" id="KW-0175">Coiled coil</keyword>
<dbReference type="InterPro" id="IPR016903">
    <property type="entry name" value="Nucleolar_cplx-assoc_3"/>
</dbReference>
<dbReference type="Pfam" id="PF07540">
    <property type="entry name" value="NOC3p"/>
    <property type="match status" value="1"/>
</dbReference>
<sequence>MATLGSGKKRVSNFKTTARSKRHKAGASGTSSSKPKATTTSFSSSKATADSQQANKNGPVFPSDRKSKKLEDRVKGKDKKRKGPLRFIEIVQQTKSTRNDDDGGHEGRDSEEGSSGSEHESSEEEDEDEEQYTGMLIDGDIDQQGGEFLVKLDKKAIATSRPAIKEAYRKEKSALQQPQQAAPQRTRLLDGIEIPEAGPTKSELKALRKKENRLKRLKGELPPLEEHDLEEDGLPRGGKQHPEGELIDDLEEDDLAFGSGDDDDDLSLMSEFDEGIISTMSDMSDLDGLDGQDDEEGLWNEDDDEDEDDTEEEETEWGGVAEDGQVQVSDSEGVEDDEEDDEDASEISEEDEEDYDSDDDDVDAIPLPEKKAKPTQPEDDLEALWERRPKAPKPPKELTTKLPIVQNGKVIRSKETLEGAVADDSDDDEEPELRRQEPEYRSDPLGQRFGRPAVRQLLEIKDKKTRIAKAREEIADLGREASGTGEGEGGLNLLKRLLSLTGPKFSSSSSARSAGERPILVDREIRIMAMVSLLAVFVDVVPGYRIRALTAAEKEVKVSQMVARQREWEDGLVAVYKRFLEFCVAEVSAADSPLSPVAIHCLCTLVREKPDFNYSVNIMDVIVKRLGRKGWDEGHQMCLEAVVYLFIHDTTTTASNSLHLVRLISRLVRARSFAVRPEVISALLNLRLKDELGGGRVRASTEAVFREKEGRKGVVKWNKEKSHKGRKGGKAKAAMDKKGSKKVREVRKERAKIDQEMREAEGEIDQQERERNQTETLKLLFALYFRIVKLDYRSPLLPAALEGLARFAHLINIDFFRDLLEVLKGIVKRGGILTVESVVADEDDGGNVEERSEATIRRNDMREKMLCIVTAFELLQGQGEALMIDLGDFVSALYRLILPLSLSPTFEELPYLGRNIITTTNRITAKLAQTEADLLFRALAAIFLTPRSLPSPIRTLAFSKRLLSASLHWPAGSQLRALTFLRSLLIREPKLEAMLETGDRRIDGKWKGEVDEPERAEPEGTCWWEAGLYRSHPDEKVRDEVKKLVNYQRE</sequence>
<evidence type="ECO:0000256" key="3">
    <source>
        <dbReference type="ARBA" id="ARBA00023054"/>
    </source>
</evidence>
<feature type="compositionally biased region" description="Acidic residues" evidence="5">
    <location>
        <begin position="421"/>
        <end position="431"/>
    </location>
</feature>
<keyword evidence="9" id="KW-1185">Reference proteome</keyword>
<comment type="similarity">
    <text evidence="2">Belongs to the CBF/MAK21 family.</text>
</comment>
<dbReference type="InterPro" id="IPR011501">
    <property type="entry name" value="Noc3_N"/>
</dbReference>
<reference evidence="9" key="1">
    <citation type="submission" date="2016-09" db="EMBL/GenBank/DDBJ databases">
        <authorList>
            <person name="Jeantristanb JTB J.-T."/>
            <person name="Ricardo R."/>
        </authorList>
    </citation>
    <scope>NUCLEOTIDE SEQUENCE [LARGE SCALE GENOMIC DNA]</scope>
</reference>
<feature type="compositionally biased region" description="Basic and acidic residues" evidence="5">
    <location>
        <begin position="733"/>
        <end position="769"/>
    </location>
</feature>
<dbReference type="STRING" id="269621.A0A238F9C5"/>
<dbReference type="PANTHER" id="PTHR14428">
    <property type="entry name" value="NUCLEOLAR COMPLEX PROTEIN 3"/>
    <property type="match status" value="1"/>
</dbReference>
<evidence type="ECO:0000259" key="7">
    <source>
        <dbReference type="Pfam" id="PF07540"/>
    </source>
</evidence>
<feature type="compositionally biased region" description="Acidic residues" evidence="5">
    <location>
        <begin position="121"/>
        <end position="131"/>
    </location>
</feature>
<evidence type="ECO:0000313" key="9">
    <source>
        <dbReference type="Proteomes" id="UP000198372"/>
    </source>
</evidence>
<feature type="compositionally biased region" description="Low complexity" evidence="5">
    <location>
        <begin position="26"/>
        <end position="51"/>
    </location>
</feature>
<dbReference type="InterPro" id="IPR005612">
    <property type="entry name" value="CCAAT-binding_factor"/>
</dbReference>
<accession>A0A238F9C5</accession>
<feature type="region of interest" description="Disordered" evidence="5">
    <location>
        <begin position="720"/>
        <end position="769"/>
    </location>
</feature>
<dbReference type="GO" id="GO:0003682">
    <property type="term" value="F:chromatin binding"/>
    <property type="evidence" value="ECO:0007669"/>
    <property type="project" value="TreeGrafter"/>
</dbReference>
<feature type="compositionally biased region" description="Basic and acidic residues" evidence="5">
    <location>
        <begin position="63"/>
        <end position="75"/>
    </location>
</feature>
<dbReference type="GO" id="GO:0005730">
    <property type="term" value="C:nucleolus"/>
    <property type="evidence" value="ECO:0007669"/>
    <property type="project" value="UniProtKB-SubCell"/>
</dbReference>
<organism evidence="8 9">
    <name type="scientific">Microbotryum intermedium</name>
    <dbReference type="NCBI Taxonomy" id="269621"/>
    <lineage>
        <taxon>Eukaryota</taxon>
        <taxon>Fungi</taxon>
        <taxon>Dikarya</taxon>
        <taxon>Basidiomycota</taxon>
        <taxon>Pucciniomycotina</taxon>
        <taxon>Microbotryomycetes</taxon>
        <taxon>Microbotryales</taxon>
        <taxon>Microbotryaceae</taxon>
        <taxon>Microbotryum</taxon>
    </lineage>
</organism>
<name>A0A238F9C5_9BASI</name>
<feature type="region of interest" description="Disordered" evidence="5">
    <location>
        <begin position="169"/>
        <end position="447"/>
    </location>
</feature>
<feature type="compositionally biased region" description="Basic and acidic residues" evidence="5">
    <location>
        <begin position="432"/>
        <end position="442"/>
    </location>
</feature>
<evidence type="ECO:0000256" key="2">
    <source>
        <dbReference type="ARBA" id="ARBA00007797"/>
    </source>
</evidence>
<keyword evidence="4" id="KW-0539">Nucleus</keyword>
<proteinExistence type="inferred from homology"/>